<reference evidence="3" key="1">
    <citation type="journal article" date="2020" name="bioRxiv">
        <title>A rank-normalized archaeal taxonomy based on genome phylogeny resolves widespread incomplete and uneven classifications.</title>
        <authorList>
            <person name="Rinke C."/>
            <person name="Chuvochina M."/>
            <person name="Mussig A.J."/>
            <person name="Chaumeil P.-A."/>
            <person name="Waite D.W."/>
            <person name="Whitman W.B."/>
            <person name="Parks D.H."/>
            <person name="Hugenholtz P."/>
        </authorList>
    </citation>
    <scope>NUCLEOTIDE SEQUENCE [LARGE SCALE GENOMIC DNA]</scope>
</reference>
<evidence type="ECO:0000313" key="2">
    <source>
        <dbReference type="EMBL" id="HIH33479.1"/>
    </source>
</evidence>
<dbReference type="AlphaFoldDB" id="A0A7J4KWJ2"/>
<protein>
    <submittedName>
        <fullName evidence="2">Uncharacterized protein</fullName>
    </submittedName>
</protein>
<dbReference type="Proteomes" id="UP000527315">
    <property type="component" value="Unassembled WGS sequence"/>
</dbReference>
<keyword evidence="1" id="KW-1133">Transmembrane helix</keyword>
<keyword evidence="1" id="KW-0812">Transmembrane</keyword>
<proteinExistence type="predicted"/>
<feature type="transmembrane region" description="Helical" evidence="1">
    <location>
        <begin position="107"/>
        <end position="129"/>
    </location>
</feature>
<dbReference type="EMBL" id="DUFJ01000098">
    <property type="protein sequence ID" value="HIH33479.1"/>
    <property type="molecule type" value="Genomic_DNA"/>
</dbReference>
<sequence length="137" mass="14985">MGSKPIIAGLIWLLLFLLNLLGIIGLVILSSVIPNFLNYQYLLFSTTYSIVFTVLFLILSVGLFFRRKWSFKLGIAIPIIDIIAGFAFSLILLIVPNILPKELEGQVGLGIIGTAIIAVVELIALILVLTSKSELTK</sequence>
<organism evidence="2 3">
    <name type="scientific">Candidatus Iainarchaeum sp</name>
    <dbReference type="NCBI Taxonomy" id="3101447"/>
    <lineage>
        <taxon>Archaea</taxon>
        <taxon>Candidatus Iainarchaeota</taxon>
        <taxon>Candidatus Iainarchaeia</taxon>
        <taxon>Candidatus Iainarchaeales</taxon>
        <taxon>Candidatus Iainarchaeaceae</taxon>
        <taxon>Candidatus Iainarchaeum</taxon>
    </lineage>
</organism>
<keyword evidence="1" id="KW-0472">Membrane</keyword>
<feature type="transmembrane region" description="Helical" evidence="1">
    <location>
        <begin position="39"/>
        <end position="61"/>
    </location>
</feature>
<accession>A0A7J4KWJ2</accession>
<feature type="transmembrane region" description="Helical" evidence="1">
    <location>
        <begin position="73"/>
        <end position="95"/>
    </location>
</feature>
<feature type="transmembrane region" description="Helical" evidence="1">
    <location>
        <begin position="7"/>
        <end position="33"/>
    </location>
</feature>
<comment type="caution">
    <text evidence="2">The sequence shown here is derived from an EMBL/GenBank/DDBJ whole genome shotgun (WGS) entry which is preliminary data.</text>
</comment>
<evidence type="ECO:0000256" key="1">
    <source>
        <dbReference type="SAM" id="Phobius"/>
    </source>
</evidence>
<gene>
    <name evidence="2" type="ORF">HA227_04475</name>
</gene>
<evidence type="ECO:0000313" key="3">
    <source>
        <dbReference type="Proteomes" id="UP000527315"/>
    </source>
</evidence>
<name>A0A7J4KWJ2_9ARCH</name>